<dbReference type="NCBIfam" id="NF009131">
    <property type="entry name" value="PRK12484.1"/>
    <property type="match status" value="1"/>
</dbReference>
<dbReference type="PANTHER" id="PTHR11098:SF1">
    <property type="entry name" value="NICOTINATE PHOSPHORIBOSYLTRANSFERASE"/>
    <property type="match status" value="1"/>
</dbReference>
<gene>
    <name evidence="12" type="primary">pncB2</name>
    <name evidence="12" type="ORF">UC8_28980</name>
</gene>
<dbReference type="GO" id="GO:0034355">
    <property type="term" value="P:NAD+ biosynthetic process via the salvage pathway"/>
    <property type="evidence" value="ECO:0007669"/>
    <property type="project" value="TreeGrafter"/>
</dbReference>
<dbReference type="InterPro" id="IPR041619">
    <property type="entry name" value="NAPRTase_C"/>
</dbReference>
<keyword evidence="6 9" id="KW-0662">Pyridine nucleotide biosynthesis</keyword>
<evidence type="ECO:0000256" key="6">
    <source>
        <dbReference type="ARBA" id="ARBA00022642"/>
    </source>
</evidence>
<evidence type="ECO:0000256" key="7">
    <source>
        <dbReference type="ARBA" id="ARBA00022679"/>
    </source>
</evidence>
<evidence type="ECO:0000256" key="4">
    <source>
        <dbReference type="ARBA" id="ARBA00022553"/>
    </source>
</evidence>
<dbReference type="NCBIfam" id="NF006695">
    <property type="entry name" value="PRK09243.1-2"/>
    <property type="match status" value="1"/>
</dbReference>
<dbReference type="Pfam" id="PF17956">
    <property type="entry name" value="NAPRTase_C"/>
    <property type="match status" value="1"/>
</dbReference>
<dbReference type="Pfam" id="PF17767">
    <property type="entry name" value="NAPRTase_N"/>
    <property type="match status" value="1"/>
</dbReference>
<evidence type="ECO:0000259" key="10">
    <source>
        <dbReference type="Pfam" id="PF17767"/>
    </source>
</evidence>
<evidence type="ECO:0000256" key="9">
    <source>
        <dbReference type="RuleBase" id="RU365100"/>
    </source>
</evidence>
<evidence type="ECO:0000256" key="3">
    <source>
        <dbReference type="ARBA" id="ARBA00013236"/>
    </source>
</evidence>
<dbReference type="AlphaFoldDB" id="A0A5B9QT15"/>
<dbReference type="GO" id="GO:0004516">
    <property type="term" value="F:nicotinate phosphoribosyltransferase activity"/>
    <property type="evidence" value="ECO:0007669"/>
    <property type="project" value="UniProtKB-UniRule"/>
</dbReference>
<feature type="domain" description="Nicotinate phosphoribosyltransferase N-terminal" evidence="10">
    <location>
        <begin position="12"/>
        <end position="142"/>
    </location>
</feature>
<dbReference type="InterPro" id="IPR013785">
    <property type="entry name" value="Aldolase_TIM"/>
</dbReference>
<keyword evidence="4" id="KW-0597">Phosphoprotein</keyword>
<evidence type="ECO:0000256" key="2">
    <source>
        <dbReference type="ARBA" id="ARBA00010897"/>
    </source>
</evidence>
<keyword evidence="5 9" id="KW-0436">Ligase</keyword>
<reference evidence="12 13" key="1">
    <citation type="submission" date="2019-08" db="EMBL/GenBank/DDBJ databases">
        <title>Deep-cultivation of Planctomycetes and their phenomic and genomic characterization uncovers novel biology.</title>
        <authorList>
            <person name="Wiegand S."/>
            <person name="Jogler M."/>
            <person name="Boedeker C."/>
            <person name="Pinto D."/>
            <person name="Vollmers J."/>
            <person name="Rivas-Marin E."/>
            <person name="Kohn T."/>
            <person name="Peeters S.H."/>
            <person name="Heuer A."/>
            <person name="Rast P."/>
            <person name="Oberbeckmann S."/>
            <person name="Bunk B."/>
            <person name="Jeske O."/>
            <person name="Meyerdierks A."/>
            <person name="Storesund J.E."/>
            <person name="Kallscheuer N."/>
            <person name="Luecker S."/>
            <person name="Lage O.M."/>
            <person name="Pohl T."/>
            <person name="Merkel B.J."/>
            <person name="Hornburger P."/>
            <person name="Mueller R.-W."/>
            <person name="Bruemmer F."/>
            <person name="Labrenz M."/>
            <person name="Spormann A.M."/>
            <person name="Op den Camp H."/>
            <person name="Overmann J."/>
            <person name="Amann R."/>
            <person name="Jetten M.S.M."/>
            <person name="Mascher T."/>
            <person name="Medema M.H."/>
            <person name="Devos D.P."/>
            <person name="Kaster A.-K."/>
            <person name="Ovreas L."/>
            <person name="Rohde M."/>
            <person name="Galperin M.Y."/>
            <person name="Jogler C."/>
        </authorList>
    </citation>
    <scope>NUCLEOTIDE SEQUENCE [LARGE SCALE GENOMIC DNA]</scope>
    <source>
        <strain evidence="12 13">UC8</strain>
    </source>
</reference>
<evidence type="ECO:0000256" key="8">
    <source>
        <dbReference type="ARBA" id="ARBA00048668"/>
    </source>
</evidence>
<comment type="catalytic activity">
    <reaction evidence="8 9">
        <text>5-phospho-alpha-D-ribose 1-diphosphate + nicotinate + ATP + H2O = nicotinate beta-D-ribonucleotide + ADP + phosphate + diphosphate</text>
        <dbReference type="Rhea" id="RHEA:36163"/>
        <dbReference type="ChEBI" id="CHEBI:15377"/>
        <dbReference type="ChEBI" id="CHEBI:30616"/>
        <dbReference type="ChEBI" id="CHEBI:32544"/>
        <dbReference type="ChEBI" id="CHEBI:33019"/>
        <dbReference type="ChEBI" id="CHEBI:43474"/>
        <dbReference type="ChEBI" id="CHEBI:57502"/>
        <dbReference type="ChEBI" id="CHEBI:58017"/>
        <dbReference type="ChEBI" id="CHEBI:456216"/>
        <dbReference type="EC" id="6.3.4.21"/>
    </reaction>
</comment>
<evidence type="ECO:0000313" key="13">
    <source>
        <dbReference type="Proteomes" id="UP000325286"/>
    </source>
</evidence>
<dbReference type="InterPro" id="IPR036068">
    <property type="entry name" value="Nicotinate_pribotase-like_C"/>
</dbReference>
<dbReference type="EC" id="6.3.4.21" evidence="3 9"/>
<dbReference type="InterPro" id="IPR006405">
    <property type="entry name" value="Nic_PRibTrfase_pncB"/>
</dbReference>
<comment type="pathway">
    <text evidence="1 9">Cofactor biosynthesis; NAD(+) biosynthesis; nicotinate D-ribonucleotide from nicotinate: step 1/1.</text>
</comment>
<dbReference type="InterPro" id="IPR040727">
    <property type="entry name" value="NAPRTase_N"/>
</dbReference>
<evidence type="ECO:0000256" key="1">
    <source>
        <dbReference type="ARBA" id="ARBA00004952"/>
    </source>
</evidence>
<protein>
    <recommendedName>
        <fullName evidence="3 9">Nicotinate phosphoribosyltransferase</fullName>
        <ecNumber evidence="3 9">6.3.4.21</ecNumber>
    </recommendedName>
</protein>
<dbReference type="GO" id="GO:0005829">
    <property type="term" value="C:cytosol"/>
    <property type="evidence" value="ECO:0007669"/>
    <property type="project" value="TreeGrafter"/>
</dbReference>
<dbReference type="EMBL" id="CP042914">
    <property type="protein sequence ID" value="QEG40880.1"/>
    <property type="molecule type" value="Genomic_DNA"/>
</dbReference>
<dbReference type="KEGG" id="rul:UC8_28980"/>
<comment type="similarity">
    <text evidence="2 9">Belongs to the NAPRTase family.</text>
</comment>
<dbReference type="Gene3D" id="3.20.20.70">
    <property type="entry name" value="Aldolase class I"/>
    <property type="match status" value="1"/>
</dbReference>
<evidence type="ECO:0000313" key="12">
    <source>
        <dbReference type="EMBL" id="QEG40880.1"/>
    </source>
</evidence>
<dbReference type="NCBIfam" id="TIGR01513">
    <property type="entry name" value="NAPRTase_put"/>
    <property type="match status" value="1"/>
</dbReference>
<organism evidence="12 13">
    <name type="scientific">Roseimaritima ulvae</name>
    <dbReference type="NCBI Taxonomy" id="980254"/>
    <lineage>
        <taxon>Bacteria</taxon>
        <taxon>Pseudomonadati</taxon>
        <taxon>Planctomycetota</taxon>
        <taxon>Planctomycetia</taxon>
        <taxon>Pirellulales</taxon>
        <taxon>Pirellulaceae</taxon>
        <taxon>Roseimaritima</taxon>
    </lineage>
</organism>
<keyword evidence="7 9" id="KW-0808">Transferase</keyword>
<name>A0A5B9QT15_9BACT</name>
<comment type="function">
    <text evidence="9">Catalyzes the first step in the biosynthesis of NAD from nicotinic acid, the ATP-dependent synthesis of beta-nicotinate D-ribonucleotide from nicotinate and 5-phospho-D-ribose 1-phosphate.</text>
</comment>
<dbReference type="FunFam" id="3.20.20.70:FF:000076">
    <property type="entry name" value="Nicotinate phosphoribosyltransferase"/>
    <property type="match status" value="1"/>
</dbReference>
<evidence type="ECO:0000259" key="11">
    <source>
        <dbReference type="Pfam" id="PF17956"/>
    </source>
</evidence>
<accession>A0A5B9QT15</accession>
<dbReference type="InterPro" id="IPR007229">
    <property type="entry name" value="Nic_PRibTrfase-Fam"/>
</dbReference>
<dbReference type="PIRSF" id="PIRSF000484">
    <property type="entry name" value="NAPRT"/>
    <property type="match status" value="1"/>
</dbReference>
<dbReference type="Gene3D" id="3.20.140.10">
    <property type="entry name" value="nicotinate phosphoribosyltransferase"/>
    <property type="match status" value="1"/>
</dbReference>
<proteinExistence type="inferred from homology"/>
<keyword evidence="12" id="KW-0328">Glycosyltransferase</keyword>
<keyword evidence="13" id="KW-1185">Reference proteome</keyword>
<dbReference type="Proteomes" id="UP000325286">
    <property type="component" value="Chromosome"/>
</dbReference>
<feature type="domain" description="Nicotinate phosphoribosyltransferase C-terminal" evidence="11">
    <location>
        <begin position="370"/>
        <end position="477"/>
    </location>
</feature>
<sequence length="494" mass="54502">MNTTPDSNSLTLLTDLYQLTMAYGYWKHGKADQSAVFHLFFRSSPFRGGYTIAAGLEPVLDFLRAFRFASDDIDYLRTLQGNDGQPLFEPAFLQYLAELELTLDLDAIAEGTVVFPHEPLLRVRGSILQCQILETALLNIINFQTLIATKAARVTSAAKGDAVLEFGLRRAQGIDGALAASRAAYIGGCAATSNVLAGKRYGIPVKGTHAHSWVMSFDSEPTAFAAYAETMPNNCVFLVDTYDTLQGVRHAIDAGKRLRESGHQMVGIRLDSGDLAWLSIEARRMLDDAGFQNAAIVASNDLDEHLIQSLKLQGATISVWGVGTKLVTAYDQPALGGVYKLGAIQDAAGNWQPKIKLSEQLIKTSTPGVQQVRRYYDSNGQATVDMIYNQLQPISGDCTVVALQDATHRTQITASTPYDDLLIPMIRNGQVVADSPSLEDIRNRTQQQLQQFDRTVLRFDNPHKYRVGLESELHELKSQMVLETRQRAKQESQQ</sequence>
<evidence type="ECO:0000256" key="5">
    <source>
        <dbReference type="ARBA" id="ARBA00022598"/>
    </source>
</evidence>
<dbReference type="UniPathway" id="UPA00253">
    <property type="reaction ID" value="UER00457"/>
</dbReference>
<dbReference type="CDD" id="cd01570">
    <property type="entry name" value="NAPRTase_A"/>
    <property type="match status" value="1"/>
</dbReference>
<comment type="PTM">
    <text evidence="9">Transiently phosphorylated on a His residue during the reaction cycle. Phosphorylation strongly increases the affinity for substrates and increases the rate of nicotinate D-ribonucleotide production. Dephosphorylation regenerates the low-affinity form of the enzyme, leading to product release.</text>
</comment>
<dbReference type="SUPFAM" id="SSF51690">
    <property type="entry name" value="Nicotinate/Quinolinate PRTase C-terminal domain-like"/>
    <property type="match status" value="1"/>
</dbReference>
<dbReference type="SUPFAM" id="SSF54675">
    <property type="entry name" value="Nicotinate/Quinolinate PRTase N-terminal domain-like"/>
    <property type="match status" value="1"/>
</dbReference>
<dbReference type="RefSeq" id="WP_068140178.1">
    <property type="nucleotide sequence ID" value="NZ_CP042914.1"/>
</dbReference>
<dbReference type="GO" id="GO:0047280">
    <property type="term" value="F:nicotinamide phosphoribosyltransferase activity"/>
    <property type="evidence" value="ECO:0007669"/>
    <property type="project" value="UniProtKB-ARBA"/>
</dbReference>
<dbReference type="OrthoDB" id="9770610at2"/>
<dbReference type="PANTHER" id="PTHR11098">
    <property type="entry name" value="NICOTINATE PHOSPHORIBOSYLTRANSFERASE"/>
    <property type="match status" value="1"/>
</dbReference>